<reference evidence="2 3" key="1">
    <citation type="submission" date="2024-03" db="EMBL/GenBank/DDBJ databases">
        <title>A high-quality draft genome sequence of Diaporthe vaccinii, a causative agent of upright dieback and viscid rot disease in cranberry plants.</title>
        <authorList>
            <person name="Sarrasin M."/>
            <person name="Lang B.F."/>
            <person name="Burger G."/>
        </authorList>
    </citation>
    <scope>NUCLEOTIDE SEQUENCE [LARGE SCALE GENOMIC DNA]</scope>
    <source>
        <strain evidence="2 3">IS7</strain>
    </source>
</reference>
<comment type="caution">
    <text evidence="2">The sequence shown here is derived from an EMBL/GenBank/DDBJ whole genome shotgun (WGS) entry which is preliminary data.</text>
</comment>
<sequence>MMYVKKQYGTRYSIFILDLDTNAANTDCCQFRIPNQENVSFSPANLVLRSRLLTRRDSSGHTYPPSHFLAHLCSSFPIFSNSSVQAPTSSTRLYGSKFRCSASTKTDSPRTIAPLPTSPSSLPSRPSASQALRVCSASLSPGVGSSQMLTSNSLPGRKKKSGSEARTEFLLGKGCICSSRTLSSIRTRGRLASDGGEDESERVSLTSAAESWMLGDVRRAWSMWCSVSLP</sequence>
<name>A0ABR4DVZ9_9PEZI</name>
<evidence type="ECO:0000313" key="2">
    <source>
        <dbReference type="EMBL" id="KAL2274482.1"/>
    </source>
</evidence>
<feature type="compositionally biased region" description="Low complexity" evidence="1">
    <location>
        <begin position="113"/>
        <end position="127"/>
    </location>
</feature>
<dbReference type="EMBL" id="JBAWTH010000155">
    <property type="protein sequence ID" value="KAL2274482.1"/>
    <property type="molecule type" value="Genomic_DNA"/>
</dbReference>
<evidence type="ECO:0000256" key="1">
    <source>
        <dbReference type="SAM" id="MobiDB-lite"/>
    </source>
</evidence>
<feature type="region of interest" description="Disordered" evidence="1">
    <location>
        <begin position="101"/>
        <end position="127"/>
    </location>
</feature>
<dbReference type="Proteomes" id="UP001600888">
    <property type="component" value="Unassembled WGS sequence"/>
</dbReference>
<gene>
    <name evidence="2" type="ORF">FJTKL_03153</name>
</gene>
<organism evidence="2 3">
    <name type="scientific">Diaporthe vaccinii</name>
    <dbReference type="NCBI Taxonomy" id="105482"/>
    <lineage>
        <taxon>Eukaryota</taxon>
        <taxon>Fungi</taxon>
        <taxon>Dikarya</taxon>
        <taxon>Ascomycota</taxon>
        <taxon>Pezizomycotina</taxon>
        <taxon>Sordariomycetes</taxon>
        <taxon>Sordariomycetidae</taxon>
        <taxon>Diaporthales</taxon>
        <taxon>Diaporthaceae</taxon>
        <taxon>Diaporthe</taxon>
        <taxon>Diaporthe eres species complex</taxon>
    </lineage>
</organism>
<protein>
    <submittedName>
        <fullName evidence="2">Uncharacterized protein</fullName>
    </submittedName>
</protein>
<keyword evidence="3" id="KW-1185">Reference proteome</keyword>
<accession>A0ABR4DVZ9</accession>
<proteinExistence type="predicted"/>
<evidence type="ECO:0000313" key="3">
    <source>
        <dbReference type="Proteomes" id="UP001600888"/>
    </source>
</evidence>